<dbReference type="GO" id="GO:0006571">
    <property type="term" value="P:tyrosine biosynthetic process"/>
    <property type="evidence" value="ECO:0007669"/>
    <property type="project" value="TreeGrafter"/>
</dbReference>
<feature type="domain" description="Aminotransferase class I/classII large" evidence="10">
    <location>
        <begin position="157"/>
        <end position="526"/>
    </location>
</feature>
<comment type="caution">
    <text evidence="11">The sequence shown here is derived from an EMBL/GenBank/DDBJ whole genome shotgun (WGS) entry which is preliminary data.</text>
</comment>
<dbReference type="OrthoDB" id="691673at2759"/>
<dbReference type="FunFam" id="3.40.640.10:FF:000074">
    <property type="entry name" value="Aromatic amino acid aminotransferase"/>
    <property type="match status" value="1"/>
</dbReference>
<keyword evidence="6" id="KW-0808">Transferase</keyword>
<dbReference type="GO" id="GO:0019878">
    <property type="term" value="P:lysine biosynthetic process via aminoadipic acid"/>
    <property type="evidence" value="ECO:0007669"/>
    <property type="project" value="TreeGrafter"/>
</dbReference>
<gene>
    <name evidence="11" type="ORF">AJ80_09752</name>
</gene>
<dbReference type="GO" id="GO:0047536">
    <property type="term" value="F:2-aminoadipate transaminase activity"/>
    <property type="evidence" value="ECO:0007669"/>
    <property type="project" value="TreeGrafter"/>
</dbReference>
<evidence type="ECO:0000313" key="11">
    <source>
        <dbReference type="EMBL" id="PGG97040.1"/>
    </source>
</evidence>
<dbReference type="AlphaFoldDB" id="A0A2B7WKI0"/>
<evidence type="ECO:0000256" key="1">
    <source>
        <dbReference type="ARBA" id="ARBA00001933"/>
    </source>
</evidence>
<dbReference type="Gene3D" id="3.40.640.10">
    <property type="entry name" value="Type I PLP-dependent aspartate aminotransferase-like (Major domain)"/>
    <property type="match status" value="1"/>
</dbReference>
<sequence>MSPPAAVENQSQPSEVLDMASSVSGPLTLDGVKARRAKMKMPAGVAPVCSSDMYKSPACFTKPKAKRWDHIISSESKARQASTLKTAAQYLGNPGLISLGGGLPSPETFPFDNLTLKIPTPPHFTEQETSESGKVLTAGKYDIRNGKSEYDLEVCLNYGQSTGSAQLVRFVTEHTEIVHNPLYSDWQCCLTAGSTSSWEMTLRLFCERGDYIITEEYSFSTAVETALPMGVRAAAVKMDEQGLLPDALDEVLSNWDEAARGARKPFLLYTVPSGQNPTGATQGTERRKAIYKVAQKHDLYIVEDEPYYFLQMQPYKGANTPPDSPPASYDDFLKSLIPSFLSIDVDGRVLRLESFSKVISPGSRVGWIVAAEQIVERYIRHSECSTQNPSGMSQIMLYKLLDEGWGHEGYLDWLINLRMQYTNRRNTMLDACEKYLPTNVASWNPPAAGMFHWIRVDWKQHPAVLEGKTHAEIEEAIFKSAVNEGVLVSRGSWFVADKAVPETDMFFRATFAAAPGDKINEAIKRFGIALKSQFKLE</sequence>
<dbReference type="InterPro" id="IPR050859">
    <property type="entry name" value="Class-I_PLP-dep_aminotransf"/>
</dbReference>
<dbReference type="SUPFAM" id="SSF53383">
    <property type="entry name" value="PLP-dependent transferases"/>
    <property type="match status" value="1"/>
</dbReference>
<protein>
    <recommendedName>
        <fullName evidence="9">aromatic-amino-acid transaminase</fullName>
        <ecNumber evidence="9">2.6.1.57</ecNumber>
    </recommendedName>
</protein>
<dbReference type="GO" id="GO:0005737">
    <property type="term" value="C:cytoplasm"/>
    <property type="evidence" value="ECO:0007669"/>
    <property type="project" value="UniProtKB-SubCell"/>
</dbReference>
<comment type="subcellular location">
    <subcellularLocation>
        <location evidence="2">Cytoplasm</location>
    </subcellularLocation>
</comment>
<dbReference type="GO" id="GO:0009074">
    <property type="term" value="P:aromatic amino acid family catabolic process"/>
    <property type="evidence" value="ECO:0007669"/>
    <property type="project" value="TreeGrafter"/>
</dbReference>
<dbReference type="CDD" id="cd00609">
    <property type="entry name" value="AAT_like"/>
    <property type="match status" value="1"/>
</dbReference>
<evidence type="ECO:0000256" key="6">
    <source>
        <dbReference type="ARBA" id="ARBA00022679"/>
    </source>
</evidence>
<dbReference type="EMBL" id="PDNA01000336">
    <property type="protein sequence ID" value="PGG97040.1"/>
    <property type="molecule type" value="Genomic_DNA"/>
</dbReference>
<dbReference type="PANTHER" id="PTHR42790">
    <property type="entry name" value="AMINOTRANSFERASE"/>
    <property type="match status" value="1"/>
</dbReference>
<reference evidence="11 12" key="1">
    <citation type="submission" date="2017-10" db="EMBL/GenBank/DDBJ databases">
        <title>Comparative genomics in systemic dimorphic fungi from Ajellomycetaceae.</title>
        <authorList>
            <person name="Munoz J.F."/>
            <person name="Mcewen J.G."/>
            <person name="Clay O.K."/>
            <person name="Cuomo C.A."/>
        </authorList>
    </citation>
    <scope>NUCLEOTIDE SEQUENCE [LARGE SCALE GENOMIC DNA]</scope>
    <source>
        <strain evidence="11 12">UAMH7299</strain>
    </source>
</reference>
<keyword evidence="12" id="KW-1185">Reference proteome</keyword>
<dbReference type="GO" id="GO:0008793">
    <property type="term" value="F:aromatic-amino-acid transaminase activity"/>
    <property type="evidence" value="ECO:0007669"/>
    <property type="project" value="TreeGrafter"/>
</dbReference>
<name>A0A2B7WKI0_POLH7</name>
<evidence type="ECO:0000256" key="9">
    <source>
        <dbReference type="ARBA" id="ARBA00067014"/>
    </source>
</evidence>
<accession>A0A2B7WKI0</accession>
<keyword evidence="5" id="KW-0032">Aminotransferase</keyword>
<organism evidence="11 12">
    <name type="scientific">Polytolypa hystricis (strain UAMH7299)</name>
    <dbReference type="NCBI Taxonomy" id="1447883"/>
    <lineage>
        <taxon>Eukaryota</taxon>
        <taxon>Fungi</taxon>
        <taxon>Dikarya</taxon>
        <taxon>Ascomycota</taxon>
        <taxon>Pezizomycotina</taxon>
        <taxon>Eurotiomycetes</taxon>
        <taxon>Eurotiomycetidae</taxon>
        <taxon>Onygenales</taxon>
        <taxon>Onygenales incertae sedis</taxon>
        <taxon>Polytolypa</taxon>
    </lineage>
</organism>
<dbReference type="InterPro" id="IPR015424">
    <property type="entry name" value="PyrdxlP-dep_Trfase"/>
</dbReference>
<dbReference type="Proteomes" id="UP000224634">
    <property type="component" value="Unassembled WGS sequence"/>
</dbReference>
<keyword evidence="4" id="KW-0963">Cytoplasm</keyword>
<evidence type="ECO:0000256" key="2">
    <source>
        <dbReference type="ARBA" id="ARBA00004496"/>
    </source>
</evidence>
<dbReference type="GO" id="GO:0030170">
    <property type="term" value="F:pyridoxal phosphate binding"/>
    <property type="evidence" value="ECO:0007669"/>
    <property type="project" value="InterPro"/>
</dbReference>
<comment type="similarity">
    <text evidence="3">Belongs to the class-I pyridoxal-phosphate-dependent aminotransferase family.</text>
</comment>
<dbReference type="InterPro" id="IPR004839">
    <property type="entry name" value="Aminotransferase_I/II_large"/>
</dbReference>
<comment type="cofactor">
    <cofactor evidence="1">
        <name>pyridoxal 5'-phosphate</name>
        <dbReference type="ChEBI" id="CHEBI:597326"/>
    </cofactor>
</comment>
<proteinExistence type="inferred from homology"/>
<dbReference type="STRING" id="1447883.A0A2B7WKI0"/>
<dbReference type="Pfam" id="PF00155">
    <property type="entry name" value="Aminotran_1_2"/>
    <property type="match status" value="1"/>
</dbReference>
<dbReference type="InterPro" id="IPR015421">
    <property type="entry name" value="PyrdxlP-dep_Trfase_major"/>
</dbReference>
<evidence type="ECO:0000256" key="3">
    <source>
        <dbReference type="ARBA" id="ARBA00007441"/>
    </source>
</evidence>
<evidence type="ECO:0000256" key="8">
    <source>
        <dbReference type="ARBA" id="ARBA00051993"/>
    </source>
</evidence>
<comment type="catalytic activity">
    <reaction evidence="8">
        <text>an aromatic L-alpha-amino acid + 2-oxoglutarate = an aromatic oxo-acid + L-glutamate</text>
        <dbReference type="Rhea" id="RHEA:17533"/>
        <dbReference type="ChEBI" id="CHEBI:16810"/>
        <dbReference type="ChEBI" id="CHEBI:29985"/>
        <dbReference type="ChEBI" id="CHEBI:73309"/>
        <dbReference type="ChEBI" id="CHEBI:84824"/>
        <dbReference type="EC" id="2.6.1.57"/>
    </reaction>
</comment>
<evidence type="ECO:0000313" key="12">
    <source>
        <dbReference type="Proteomes" id="UP000224634"/>
    </source>
</evidence>
<dbReference type="EC" id="2.6.1.57" evidence="9"/>
<evidence type="ECO:0000256" key="4">
    <source>
        <dbReference type="ARBA" id="ARBA00022490"/>
    </source>
</evidence>
<keyword evidence="7" id="KW-0663">Pyridoxal phosphate</keyword>
<evidence type="ECO:0000256" key="7">
    <source>
        <dbReference type="ARBA" id="ARBA00022898"/>
    </source>
</evidence>
<dbReference type="PANTHER" id="PTHR42790:SF21">
    <property type="entry name" value="AROMATIC_AMINOADIPATE AMINOTRANSFERASE 1"/>
    <property type="match status" value="1"/>
</dbReference>
<evidence type="ECO:0000259" key="10">
    <source>
        <dbReference type="Pfam" id="PF00155"/>
    </source>
</evidence>
<evidence type="ECO:0000256" key="5">
    <source>
        <dbReference type="ARBA" id="ARBA00022576"/>
    </source>
</evidence>